<dbReference type="EMBL" id="AP024814">
    <property type="protein sequence ID" value="BCZ18051.1"/>
    <property type="molecule type" value="Genomic_DNA"/>
</dbReference>
<sequence length="305" mass="32998">MEIMLTPLGVVKGLDGRVFRIDPSVFERLKAHQLDIPVDIEHTGGAVGWVKNATLTRKNNAIYGQMELNPPHTGLLKDKTYRYLSPTYLVDSTNAVQTIVSLALVNTPNILKQALNNIQGELMELDPTPPTQDAPQNASTPQEAPQEAPKQEGLELSANTASLLASIAGQIAQIQQTLGKIPHAQPNSTQATATEAKDAEIADLKAQIEALKAQNAKEAQAARTKRIDSLLASNAILKHREADLRGFEGSAESFESFVEIYKLEANAHKGIAFNSMQEPPAQSALEQEIERQLGAFGFVGSPAKH</sequence>
<accession>A0ABM7SDH7</accession>
<gene>
    <name evidence="3" type="ORF">NHP190003_13330</name>
</gene>
<name>A0ABM7SDH7_9HELI</name>
<evidence type="ECO:0000313" key="4">
    <source>
        <dbReference type="Proteomes" id="UP000826775"/>
    </source>
</evidence>
<dbReference type="RefSeq" id="WP_221279309.1">
    <property type="nucleotide sequence ID" value="NZ_AP024814.1"/>
</dbReference>
<evidence type="ECO:0008006" key="5">
    <source>
        <dbReference type="Google" id="ProtNLM"/>
    </source>
</evidence>
<evidence type="ECO:0000313" key="3">
    <source>
        <dbReference type="EMBL" id="BCZ18051.1"/>
    </source>
</evidence>
<feature type="region of interest" description="Disordered" evidence="2">
    <location>
        <begin position="123"/>
        <end position="152"/>
    </location>
</feature>
<evidence type="ECO:0000256" key="1">
    <source>
        <dbReference type="SAM" id="Coils"/>
    </source>
</evidence>
<keyword evidence="1" id="KW-0175">Coiled coil</keyword>
<evidence type="ECO:0000256" key="2">
    <source>
        <dbReference type="SAM" id="MobiDB-lite"/>
    </source>
</evidence>
<dbReference type="Pfam" id="PF10123">
    <property type="entry name" value="Mu-like_Pro"/>
    <property type="match status" value="1"/>
</dbReference>
<organism evidence="3 4">
    <name type="scientific">Helicobacter gastrocanis</name>
    <dbReference type="NCBI Taxonomy" id="2849641"/>
    <lineage>
        <taxon>Bacteria</taxon>
        <taxon>Pseudomonadati</taxon>
        <taxon>Campylobacterota</taxon>
        <taxon>Epsilonproteobacteria</taxon>
        <taxon>Campylobacterales</taxon>
        <taxon>Helicobacteraceae</taxon>
        <taxon>Helicobacter</taxon>
    </lineage>
</organism>
<protein>
    <recommendedName>
        <fullName evidence="5">Mu-like prophage I protein</fullName>
    </recommendedName>
</protein>
<reference evidence="3 4" key="1">
    <citation type="submission" date="2021-07" db="EMBL/GenBank/DDBJ databases">
        <title>Novel Helicobacter sp. Isolated from a dog.</title>
        <authorList>
            <person name="Rimbara E."/>
            <person name="Suzuki M."/>
        </authorList>
    </citation>
    <scope>NUCLEOTIDE SEQUENCE [LARGE SCALE GENOMIC DNA]</scope>
    <source>
        <strain evidence="4">NHP19-003</strain>
    </source>
</reference>
<keyword evidence="4" id="KW-1185">Reference proteome</keyword>
<feature type="coiled-coil region" evidence="1">
    <location>
        <begin position="194"/>
        <end position="221"/>
    </location>
</feature>
<feature type="compositionally biased region" description="Polar residues" evidence="2">
    <location>
        <begin position="133"/>
        <end position="143"/>
    </location>
</feature>
<dbReference type="Proteomes" id="UP000826775">
    <property type="component" value="Chromosome"/>
</dbReference>
<proteinExistence type="predicted"/>
<dbReference type="InterPro" id="IPR012106">
    <property type="entry name" value="Phage_Mu_Gp1"/>
</dbReference>